<dbReference type="SMART" id="SM00248">
    <property type="entry name" value="ANK"/>
    <property type="match status" value="2"/>
</dbReference>
<dbReference type="EnsemblMetazoa" id="GPAI028946-RA">
    <property type="protein sequence ID" value="GPAI028946-PA"/>
    <property type="gene ID" value="GPAI028946"/>
</dbReference>
<protein>
    <submittedName>
        <fullName evidence="2">Uncharacterized protein</fullName>
    </submittedName>
</protein>
<keyword evidence="3" id="KW-1185">Reference proteome</keyword>
<proteinExistence type="predicted"/>
<name>A0A1A9ZYJ4_GLOPL</name>
<dbReference type="Gene3D" id="1.25.40.20">
    <property type="entry name" value="Ankyrin repeat-containing domain"/>
    <property type="match status" value="1"/>
</dbReference>
<reference evidence="3" key="1">
    <citation type="submission" date="2014-03" db="EMBL/GenBank/DDBJ databases">
        <authorList>
            <person name="Aksoy S."/>
            <person name="Warren W."/>
            <person name="Wilson R.K."/>
        </authorList>
    </citation>
    <scope>NUCLEOTIDE SEQUENCE [LARGE SCALE GENOMIC DNA]</scope>
    <source>
        <strain evidence="3">IAEA</strain>
    </source>
</reference>
<dbReference type="PROSITE" id="PS50088">
    <property type="entry name" value="ANK_REPEAT"/>
    <property type="match status" value="1"/>
</dbReference>
<evidence type="ECO:0000313" key="2">
    <source>
        <dbReference type="EnsemblMetazoa" id="GPAI028946-PA"/>
    </source>
</evidence>
<dbReference type="Proteomes" id="UP000092445">
    <property type="component" value="Unassembled WGS sequence"/>
</dbReference>
<organism evidence="2 3">
    <name type="scientific">Glossina pallidipes</name>
    <name type="common">Tsetse fly</name>
    <dbReference type="NCBI Taxonomy" id="7398"/>
    <lineage>
        <taxon>Eukaryota</taxon>
        <taxon>Metazoa</taxon>
        <taxon>Ecdysozoa</taxon>
        <taxon>Arthropoda</taxon>
        <taxon>Hexapoda</taxon>
        <taxon>Insecta</taxon>
        <taxon>Pterygota</taxon>
        <taxon>Neoptera</taxon>
        <taxon>Endopterygota</taxon>
        <taxon>Diptera</taxon>
        <taxon>Brachycera</taxon>
        <taxon>Muscomorpha</taxon>
        <taxon>Hippoboscoidea</taxon>
        <taxon>Glossinidae</taxon>
        <taxon>Glossina</taxon>
    </lineage>
</organism>
<dbReference type="PROSITE" id="PS50297">
    <property type="entry name" value="ANK_REP_REGION"/>
    <property type="match status" value="1"/>
</dbReference>
<dbReference type="SUPFAM" id="SSF48403">
    <property type="entry name" value="Ankyrin repeat"/>
    <property type="match status" value="1"/>
</dbReference>
<dbReference type="InterPro" id="IPR036770">
    <property type="entry name" value="Ankyrin_rpt-contain_sf"/>
</dbReference>
<evidence type="ECO:0000313" key="3">
    <source>
        <dbReference type="Proteomes" id="UP000092445"/>
    </source>
</evidence>
<accession>A0A1A9ZYJ4</accession>
<sequence length="164" mass="19216">MAGLTALACVGQNDLLALRKVCTRQQELERKDFYGNTALLKACYLGRLEAALILLRSGADVKVANYYGQNALTLATYANNRELIQELLRWSTYKEFNRNTLTPPICVATVLGLWPLQKFYKELDRHNYEYIQTAHGKEFFEFFKRKTYTNCFIYMYIYILFFRS</sequence>
<feature type="repeat" description="ANK" evidence="1">
    <location>
        <begin position="34"/>
        <end position="66"/>
    </location>
</feature>
<reference evidence="2" key="2">
    <citation type="submission" date="2020-05" db="UniProtKB">
        <authorList>
            <consortium name="EnsemblMetazoa"/>
        </authorList>
    </citation>
    <scope>IDENTIFICATION</scope>
    <source>
        <strain evidence="2">IAEA</strain>
    </source>
</reference>
<keyword evidence="1" id="KW-0040">ANK repeat</keyword>
<evidence type="ECO:0000256" key="1">
    <source>
        <dbReference type="PROSITE-ProRule" id="PRU00023"/>
    </source>
</evidence>
<dbReference type="InterPro" id="IPR002110">
    <property type="entry name" value="Ankyrin_rpt"/>
</dbReference>
<dbReference type="AlphaFoldDB" id="A0A1A9ZYJ4"/>
<dbReference type="Pfam" id="PF12796">
    <property type="entry name" value="Ank_2"/>
    <property type="match status" value="1"/>
</dbReference>
<dbReference type="VEuPathDB" id="VectorBase:GPAI028946"/>